<feature type="binding site" evidence="9">
    <location>
        <position position="217"/>
    </location>
    <ligand>
        <name>substrate</name>
    </ligand>
</feature>
<dbReference type="Pfam" id="PF00984">
    <property type="entry name" value="UDPG_MGDP_dh"/>
    <property type="match status" value="1"/>
</dbReference>
<dbReference type="HOGENOM" id="CLU_023810_1_2_2"/>
<dbReference type="AlphaFoldDB" id="E3GZ74"/>
<dbReference type="PANTHER" id="PTHR43750:SF3">
    <property type="entry name" value="UDP-GLUCOSE 6-DEHYDROGENASE TUAD"/>
    <property type="match status" value="1"/>
</dbReference>
<evidence type="ECO:0000256" key="1">
    <source>
        <dbReference type="ARBA" id="ARBA00004701"/>
    </source>
</evidence>
<dbReference type="GO" id="GO:0006065">
    <property type="term" value="P:UDP-glucuronate biosynthetic process"/>
    <property type="evidence" value="ECO:0007669"/>
    <property type="project" value="UniProtKB-UniPathway"/>
</dbReference>
<evidence type="ECO:0000256" key="10">
    <source>
        <dbReference type="PIRSR" id="PIRSR500134-3"/>
    </source>
</evidence>
<protein>
    <recommendedName>
        <fullName evidence="3 7">UDP-glucose 6-dehydrogenase</fullName>
        <ecNumber evidence="3 7">1.1.1.22</ecNumber>
    </recommendedName>
</protein>
<comment type="similarity">
    <text evidence="2 7">Belongs to the UDP-glucose/GDP-mannose dehydrogenase family.</text>
</comment>
<organism evidence="12 13">
    <name type="scientific">Methanothermus fervidus (strain ATCC 43054 / DSM 2088 / JCM 10308 / V24 S)</name>
    <dbReference type="NCBI Taxonomy" id="523846"/>
    <lineage>
        <taxon>Archaea</taxon>
        <taxon>Methanobacteriati</taxon>
        <taxon>Methanobacteriota</taxon>
        <taxon>Methanomada group</taxon>
        <taxon>Methanobacteria</taxon>
        <taxon>Methanobacteriales</taxon>
        <taxon>Methanothermaceae</taxon>
        <taxon>Methanothermus</taxon>
    </lineage>
</organism>
<dbReference type="KEGG" id="mfv:Mfer_0807"/>
<feature type="binding site" evidence="10">
    <location>
        <position position="42"/>
    </location>
    <ligand>
        <name>NAD(+)</name>
        <dbReference type="ChEBI" id="CHEBI:57540"/>
    </ligand>
</feature>
<gene>
    <name evidence="12" type="ordered locus">Mfer_0807</name>
</gene>
<comment type="catalytic activity">
    <reaction evidence="6 7">
        <text>UDP-alpha-D-glucose + 2 NAD(+) + H2O = UDP-alpha-D-glucuronate + 2 NADH + 3 H(+)</text>
        <dbReference type="Rhea" id="RHEA:23596"/>
        <dbReference type="ChEBI" id="CHEBI:15377"/>
        <dbReference type="ChEBI" id="CHEBI:15378"/>
        <dbReference type="ChEBI" id="CHEBI:57540"/>
        <dbReference type="ChEBI" id="CHEBI:57945"/>
        <dbReference type="ChEBI" id="CHEBI:58052"/>
        <dbReference type="ChEBI" id="CHEBI:58885"/>
        <dbReference type="EC" id="1.1.1.22"/>
    </reaction>
</comment>
<feature type="active site" description="Nucleophile" evidence="8">
    <location>
        <position position="273"/>
    </location>
</feature>
<feature type="binding site" evidence="10">
    <location>
        <position position="276"/>
    </location>
    <ligand>
        <name>NAD(+)</name>
        <dbReference type="ChEBI" id="CHEBI:57540"/>
    </ligand>
</feature>
<dbReference type="NCBIfam" id="TIGR03026">
    <property type="entry name" value="NDP-sugDHase"/>
    <property type="match status" value="1"/>
</dbReference>
<evidence type="ECO:0000256" key="2">
    <source>
        <dbReference type="ARBA" id="ARBA00006601"/>
    </source>
</evidence>
<dbReference type="GO" id="GO:0051287">
    <property type="term" value="F:NAD binding"/>
    <property type="evidence" value="ECO:0007669"/>
    <property type="project" value="InterPro"/>
</dbReference>
<sequence>MCVDVFSLRGGILKIGIIGTGYVGLTTAVCFAEFGHEVMCSDKDEKKLKLLKKCKSPIYEPKLENLLHKNFERLKFTSKNKEVVDFADAIFICVGTPEKNGKPDLSQVEEAAREIALSLKNDYKLIIEKSTVPVNTYQWVKKTLKRYSKSSINFDVASNPEFLREGSAIDDFMNPDRIIVGVENKKAEKILRKIYKPLIKKGVPFLVTDPATAEIIKHASNSFLAMKISYINMVANLCEKLGVDVTTVAKGMGYDPRIGDKFLNAGIGYGGSCFPKDVRTFIKIAEEHGINFSLLRETEKINKAQRKRFIEKVENVLWINKNKNIAIWGLSFKPGTDDIRDAPSIDIVSELSKQGANLRLYDPKAMENFKKIFPESENIKYCNDKYEALKNADALLILTEWDEFKNPNFNKMKKLMRLPIIIDGRNIYELDEIEEGFEYYSVGRRAVKK</sequence>
<dbReference type="InterPro" id="IPR008927">
    <property type="entry name" value="6-PGluconate_DH-like_C_sf"/>
</dbReference>
<dbReference type="InterPro" id="IPR036220">
    <property type="entry name" value="UDP-Glc/GDP-Man_DH_C_sf"/>
</dbReference>
<name>E3GZ74_METFV</name>
<accession>E3GZ74</accession>
<dbReference type="InterPro" id="IPR036291">
    <property type="entry name" value="NAD(P)-bd_dom_sf"/>
</dbReference>
<evidence type="ECO:0000256" key="5">
    <source>
        <dbReference type="ARBA" id="ARBA00023027"/>
    </source>
</evidence>
<keyword evidence="4 7" id="KW-0560">Oxidoreductase</keyword>
<dbReference type="InterPro" id="IPR001732">
    <property type="entry name" value="UDP-Glc/GDP-Man_DH_N"/>
</dbReference>
<feature type="binding site" evidence="9">
    <location>
        <begin position="162"/>
        <end position="165"/>
    </location>
    <ligand>
        <name>substrate</name>
    </ligand>
</feature>
<dbReference type="SMART" id="SM00984">
    <property type="entry name" value="UDPG_MGDP_dh_C"/>
    <property type="match status" value="1"/>
</dbReference>
<dbReference type="EC" id="1.1.1.22" evidence="3 7"/>
<feature type="binding site" evidence="9">
    <location>
        <position position="270"/>
    </location>
    <ligand>
        <name>substrate</name>
    </ligand>
</feature>
<evidence type="ECO:0000256" key="4">
    <source>
        <dbReference type="ARBA" id="ARBA00023002"/>
    </source>
</evidence>
<dbReference type="SUPFAM" id="SSF52413">
    <property type="entry name" value="UDP-glucose/GDP-mannose dehydrogenase C-terminal domain"/>
    <property type="match status" value="1"/>
</dbReference>
<dbReference type="InterPro" id="IPR014026">
    <property type="entry name" value="UDP-Glc/GDP-Man_DH_dimer"/>
</dbReference>
<dbReference type="PIRSF" id="PIRSF500134">
    <property type="entry name" value="UDPglc_DH_bac"/>
    <property type="match status" value="1"/>
</dbReference>
<evidence type="ECO:0000256" key="6">
    <source>
        <dbReference type="ARBA" id="ARBA00047473"/>
    </source>
</evidence>
<feature type="binding site" evidence="10">
    <location>
        <position position="96"/>
    </location>
    <ligand>
        <name>NAD(+)</name>
        <dbReference type="ChEBI" id="CHEBI:57540"/>
    </ligand>
</feature>
<feature type="binding site" evidence="10">
    <location>
        <position position="131"/>
    </location>
    <ligand>
        <name>NAD(+)</name>
        <dbReference type="ChEBI" id="CHEBI:57540"/>
    </ligand>
</feature>
<feature type="binding site" evidence="10">
    <location>
        <position position="47"/>
    </location>
    <ligand>
        <name>NAD(+)</name>
        <dbReference type="ChEBI" id="CHEBI:57540"/>
    </ligand>
</feature>
<dbReference type="SUPFAM" id="SSF48179">
    <property type="entry name" value="6-phosphogluconate dehydrogenase C-terminal domain-like"/>
    <property type="match status" value="1"/>
</dbReference>
<evidence type="ECO:0000313" key="13">
    <source>
        <dbReference type="Proteomes" id="UP000002315"/>
    </source>
</evidence>
<proteinExistence type="inferred from homology"/>
<evidence type="ECO:0000313" key="12">
    <source>
        <dbReference type="EMBL" id="ADP77606.1"/>
    </source>
</evidence>
<evidence type="ECO:0000256" key="9">
    <source>
        <dbReference type="PIRSR" id="PIRSR500134-2"/>
    </source>
</evidence>
<comment type="pathway">
    <text evidence="1">Nucleotide-sugar biosynthesis; UDP-alpha-D-glucuronate biosynthesis; UDP-alpha-D-glucuronate from UDP-alpha-D-glucose: step 1/1.</text>
</comment>
<dbReference type="SUPFAM" id="SSF51735">
    <property type="entry name" value="NAD(P)-binding Rossmann-fold domains"/>
    <property type="match status" value="1"/>
</dbReference>
<dbReference type="EMBL" id="CP002278">
    <property type="protein sequence ID" value="ADP77606.1"/>
    <property type="molecule type" value="Genomic_DNA"/>
</dbReference>
<dbReference type="GO" id="GO:0003979">
    <property type="term" value="F:UDP-glucose 6-dehydrogenase activity"/>
    <property type="evidence" value="ECO:0007669"/>
    <property type="project" value="UniProtKB-EC"/>
</dbReference>
<dbReference type="Pfam" id="PF03720">
    <property type="entry name" value="UDPG_MGDP_dh_C"/>
    <property type="match status" value="1"/>
</dbReference>
<dbReference type="Gene3D" id="1.20.5.100">
    <property type="entry name" value="Cytochrome c1, transmembrane anchor, C-terminal"/>
    <property type="match status" value="1"/>
</dbReference>
<dbReference type="PANTHER" id="PTHR43750">
    <property type="entry name" value="UDP-GLUCOSE 6-DEHYDROGENASE TUAD"/>
    <property type="match status" value="1"/>
</dbReference>
<dbReference type="InterPro" id="IPR017476">
    <property type="entry name" value="UDP-Glc/GDP-Man"/>
</dbReference>
<dbReference type="Proteomes" id="UP000002315">
    <property type="component" value="Chromosome"/>
</dbReference>
<keyword evidence="13" id="KW-1185">Reference proteome</keyword>
<dbReference type="InterPro" id="IPR014027">
    <property type="entry name" value="UDP-Glc/GDP-Man_DH_C"/>
</dbReference>
<evidence type="ECO:0000256" key="8">
    <source>
        <dbReference type="PIRSR" id="PIRSR500134-1"/>
    </source>
</evidence>
<dbReference type="UniPathway" id="UPA00038">
    <property type="reaction ID" value="UER00491"/>
</dbReference>
<evidence type="ECO:0000259" key="11">
    <source>
        <dbReference type="SMART" id="SM00984"/>
    </source>
</evidence>
<evidence type="ECO:0000256" key="7">
    <source>
        <dbReference type="PIRNR" id="PIRNR000124"/>
    </source>
</evidence>
<dbReference type="Pfam" id="PF03721">
    <property type="entry name" value="UDPG_MGDP_dh_N"/>
    <property type="match status" value="1"/>
</dbReference>
<dbReference type="GO" id="GO:0000271">
    <property type="term" value="P:polysaccharide biosynthetic process"/>
    <property type="evidence" value="ECO:0007669"/>
    <property type="project" value="InterPro"/>
</dbReference>
<feature type="binding site" evidence="10">
    <location>
        <position position="340"/>
    </location>
    <ligand>
        <name>NAD(+)</name>
        <dbReference type="ChEBI" id="CHEBI:57540"/>
    </ligand>
</feature>
<reference evidence="12 13" key="1">
    <citation type="journal article" date="2010" name="Stand. Genomic Sci.">
        <title>Complete genome sequence of Methanothermus fervidus type strain (V24S).</title>
        <authorList>
            <person name="Anderson I."/>
            <person name="Djao O.D."/>
            <person name="Misra M."/>
            <person name="Chertkov O."/>
            <person name="Nolan M."/>
            <person name="Lucas S."/>
            <person name="Lapidus A."/>
            <person name="Del Rio T.G."/>
            <person name="Tice H."/>
            <person name="Cheng J.F."/>
            <person name="Tapia R."/>
            <person name="Han C."/>
            <person name="Goodwin L."/>
            <person name="Pitluck S."/>
            <person name="Liolios K."/>
            <person name="Ivanova N."/>
            <person name="Mavromatis K."/>
            <person name="Mikhailova N."/>
            <person name="Pati A."/>
            <person name="Brambilla E."/>
            <person name="Chen A."/>
            <person name="Palaniappan K."/>
            <person name="Land M."/>
            <person name="Hauser L."/>
            <person name="Chang Y.J."/>
            <person name="Jeffries C.D."/>
            <person name="Sikorski J."/>
            <person name="Spring S."/>
            <person name="Rohde M."/>
            <person name="Eichinger K."/>
            <person name="Huber H."/>
            <person name="Wirth R."/>
            <person name="Goker M."/>
            <person name="Detter J.C."/>
            <person name="Woyke T."/>
            <person name="Bristow J."/>
            <person name="Eisen J.A."/>
            <person name="Markowitz V."/>
            <person name="Hugenholtz P."/>
            <person name="Klenk H.P."/>
            <person name="Kyrpides N.C."/>
        </authorList>
    </citation>
    <scope>NUCLEOTIDE SEQUENCE [LARGE SCALE GENOMIC DNA]</scope>
    <source>
        <strain evidence="13">ATCC 43054 / DSM 2088 / JCM 10308 / V24 S</strain>
    </source>
</reference>
<dbReference type="InterPro" id="IPR028357">
    <property type="entry name" value="UDPglc_DH_bac"/>
</dbReference>
<dbReference type="PIRSF" id="PIRSF000124">
    <property type="entry name" value="UDPglc_GDPman_dh"/>
    <property type="match status" value="1"/>
</dbReference>
<feature type="binding site" evidence="10">
    <location>
        <position position="165"/>
    </location>
    <ligand>
        <name>NAD(+)</name>
        <dbReference type="ChEBI" id="CHEBI:57540"/>
    </ligand>
</feature>
<keyword evidence="5 7" id="KW-0520">NAD</keyword>
<dbReference type="STRING" id="523846.Mfer_0807"/>
<feature type="binding site" evidence="9">
    <location>
        <position position="333"/>
    </location>
    <ligand>
        <name>substrate</name>
    </ligand>
</feature>
<feature type="domain" description="UDP-glucose/GDP-mannose dehydrogenase C-terminal" evidence="11">
    <location>
        <begin position="326"/>
        <end position="430"/>
    </location>
</feature>
<evidence type="ECO:0000256" key="3">
    <source>
        <dbReference type="ARBA" id="ARBA00012954"/>
    </source>
</evidence>
<dbReference type="Gene3D" id="3.40.50.720">
    <property type="entry name" value="NAD(P)-binding Rossmann-like Domain"/>
    <property type="match status" value="2"/>
</dbReference>
<feature type="binding site" evidence="9">
    <location>
        <begin position="262"/>
        <end position="266"/>
    </location>
    <ligand>
        <name>substrate</name>
    </ligand>
</feature>